<evidence type="ECO:0000313" key="1">
    <source>
        <dbReference type="EMBL" id="KAG5189303.1"/>
    </source>
</evidence>
<name>A0A835ZI06_9STRA</name>
<organism evidence="1 2">
    <name type="scientific">Tribonema minus</name>
    <dbReference type="NCBI Taxonomy" id="303371"/>
    <lineage>
        <taxon>Eukaryota</taxon>
        <taxon>Sar</taxon>
        <taxon>Stramenopiles</taxon>
        <taxon>Ochrophyta</taxon>
        <taxon>PX clade</taxon>
        <taxon>Xanthophyceae</taxon>
        <taxon>Tribonematales</taxon>
        <taxon>Tribonemataceae</taxon>
        <taxon>Tribonema</taxon>
    </lineage>
</organism>
<proteinExistence type="predicted"/>
<sequence>MRLGVFLAEFIQAAFEQNQEQIARTIADLVRGTGAKFAYAMSSGLQGQDGDLEKSRRQLAEHVHGALPKRRERTEALTLA</sequence>
<keyword evidence="2" id="KW-1185">Reference proteome</keyword>
<comment type="caution">
    <text evidence="1">The sequence shown here is derived from an EMBL/GenBank/DDBJ whole genome shotgun (WGS) entry which is preliminary data.</text>
</comment>
<accession>A0A835ZI06</accession>
<dbReference type="EMBL" id="JAFCMP010000053">
    <property type="protein sequence ID" value="KAG5189303.1"/>
    <property type="molecule type" value="Genomic_DNA"/>
</dbReference>
<gene>
    <name evidence="1" type="ORF">JKP88DRAFT_286836</name>
</gene>
<evidence type="ECO:0000313" key="2">
    <source>
        <dbReference type="Proteomes" id="UP000664859"/>
    </source>
</evidence>
<protein>
    <submittedName>
        <fullName evidence="1">Uncharacterized protein</fullName>
    </submittedName>
</protein>
<reference evidence="1" key="1">
    <citation type="submission" date="2021-02" db="EMBL/GenBank/DDBJ databases">
        <title>First Annotated Genome of the Yellow-green Alga Tribonema minus.</title>
        <authorList>
            <person name="Mahan K.M."/>
        </authorList>
    </citation>
    <scope>NUCLEOTIDE SEQUENCE</scope>
    <source>
        <strain evidence="1">UTEX B ZZ1240</strain>
    </source>
</reference>
<dbReference type="AlphaFoldDB" id="A0A835ZI06"/>
<dbReference type="Proteomes" id="UP000664859">
    <property type="component" value="Unassembled WGS sequence"/>
</dbReference>